<evidence type="ECO:0000256" key="1">
    <source>
        <dbReference type="ARBA" id="ARBA00022723"/>
    </source>
</evidence>
<dbReference type="Gene3D" id="3.30.40.10">
    <property type="entry name" value="Zinc/RING finger domain, C3HC4 (zinc finger)"/>
    <property type="match status" value="1"/>
</dbReference>
<reference evidence="7" key="2">
    <citation type="submission" date="2025-08" db="UniProtKB">
        <authorList>
            <consortium name="Ensembl"/>
        </authorList>
    </citation>
    <scope>IDENTIFICATION</scope>
    <source>
        <strain evidence="7">broiler</strain>
    </source>
</reference>
<keyword evidence="8" id="KW-1185">Reference proteome</keyword>
<evidence type="ECO:0000313" key="7">
    <source>
        <dbReference type="Ensembl" id="ENSGALP00010015337.1"/>
    </source>
</evidence>
<reference evidence="7" key="1">
    <citation type="submission" date="2020-11" db="EMBL/GenBank/DDBJ databases">
        <title>Gallus gallus (Chicken) genome, bGalGal1, GRCg7b, maternal haplotype autosomes + Z &amp; W.</title>
        <authorList>
            <person name="Warren W."/>
            <person name="Formenti G."/>
            <person name="Fedrigo O."/>
            <person name="Haase B."/>
            <person name="Mountcastle J."/>
            <person name="Balacco J."/>
            <person name="Tracey A."/>
            <person name="Schneider V."/>
            <person name="Okimoto R."/>
            <person name="Cheng H."/>
            <person name="Hawken R."/>
            <person name="Howe K."/>
            <person name="Jarvis E.D."/>
        </authorList>
    </citation>
    <scope>NUCLEOTIDE SEQUENCE [LARGE SCALE GENOMIC DNA]</scope>
    <source>
        <strain evidence="7">Broiler</strain>
    </source>
</reference>
<evidence type="ECO:0000259" key="6">
    <source>
        <dbReference type="PROSITE" id="PS50089"/>
    </source>
</evidence>
<evidence type="ECO:0000256" key="4">
    <source>
        <dbReference type="PROSITE-ProRule" id="PRU00175"/>
    </source>
</evidence>
<dbReference type="Proteomes" id="UP000000539">
    <property type="component" value="Chromosome 4"/>
</dbReference>
<evidence type="ECO:0000256" key="3">
    <source>
        <dbReference type="ARBA" id="ARBA00022833"/>
    </source>
</evidence>
<evidence type="ECO:0000313" key="8">
    <source>
        <dbReference type="Proteomes" id="UP000000539"/>
    </source>
</evidence>
<dbReference type="CDD" id="cd16513">
    <property type="entry name" value="RING-HC_LONFs_rpt1"/>
    <property type="match status" value="1"/>
</dbReference>
<protein>
    <recommendedName>
        <fullName evidence="6">RING-type domain-containing protein</fullName>
    </recommendedName>
</protein>
<keyword evidence="2 4" id="KW-0863">Zinc-finger</keyword>
<dbReference type="SMART" id="SM00184">
    <property type="entry name" value="RING"/>
    <property type="match status" value="1"/>
</dbReference>
<dbReference type="InterPro" id="IPR013083">
    <property type="entry name" value="Znf_RING/FYVE/PHD"/>
</dbReference>
<evidence type="ECO:0000256" key="5">
    <source>
        <dbReference type="SAM" id="MobiDB-lite"/>
    </source>
</evidence>
<feature type="domain" description="RING-type" evidence="6">
    <location>
        <begin position="21"/>
        <end position="59"/>
    </location>
</feature>
<keyword evidence="3" id="KW-0862">Zinc</keyword>
<feature type="region of interest" description="Disordered" evidence="5">
    <location>
        <begin position="121"/>
        <end position="223"/>
    </location>
</feature>
<organism evidence="7 8">
    <name type="scientific">Gallus gallus</name>
    <name type="common">Chicken</name>
    <dbReference type="NCBI Taxonomy" id="9031"/>
    <lineage>
        <taxon>Eukaryota</taxon>
        <taxon>Metazoa</taxon>
        <taxon>Chordata</taxon>
        <taxon>Craniata</taxon>
        <taxon>Vertebrata</taxon>
        <taxon>Euteleostomi</taxon>
        <taxon>Archelosauria</taxon>
        <taxon>Archosauria</taxon>
        <taxon>Dinosauria</taxon>
        <taxon>Saurischia</taxon>
        <taxon>Theropoda</taxon>
        <taxon>Coelurosauria</taxon>
        <taxon>Aves</taxon>
        <taxon>Neognathae</taxon>
        <taxon>Galloanserae</taxon>
        <taxon>Galliformes</taxon>
        <taxon>Phasianidae</taxon>
        <taxon>Phasianinae</taxon>
        <taxon>Gallus</taxon>
    </lineage>
</organism>
<dbReference type="PANTHER" id="PTHR23327">
    <property type="entry name" value="RING FINGER PROTEIN 127"/>
    <property type="match status" value="1"/>
</dbReference>
<evidence type="ECO:0000256" key="2">
    <source>
        <dbReference type="ARBA" id="ARBA00022771"/>
    </source>
</evidence>
<dbReference type="GO" id="GO:0008270">
    <property type="term" value="F:zinc ion binding"/>
    <property type="evidence" value="ECO:0007669"/>
    <property type="project" value="UniProtKB-KW"/>
</dbReference>
<proteinExistence type="predicted"/>
<dbReference type="GeneTree" id="ENSGT00440000033329"/>
<dbReference type="PROSITE" id="PS00518">
    <property type="entry name" value="ZF_RING_1"/>
    <property type="match status" value="1"/>
</dbReference>
<dbReference type="InterPro" id="IPR001841">
    <property type="entry name" value="Znf_RING"/>
</dbReference>
<dbReference type="InterPro" id="IPR027370">
    <property type="entry name" value="Znf-RING_euk"/>
</dbReference>
<name>A0A8V0YH45_CHICK</name>
<dbReference type="PANTHER" id="PTHR23327:SF41">
    <property type="entry name" value="LON PEPTIDASE N-TERMINAL DOMAIN AND RING FINGER PROTEIN 3"/>
    <property type="match status" value="1"/>
</dbReference>
<dbReference type="PROSITE" id="PS50089">
    <property type="entry name" value="ZF_RING_2"/>
    <property type="match status" value="1"/>
</dbReference>
<feature type="compositionally biased region" description="Pro residues" evidence="5">
    <location>
        <begin position="157"/>
        <end position="166"/>
    </location>
</feature>
<dbReference type="Ensembl" id="ENSGALT00010026925.1">
    <property type="protein sequence ID" value="ENSGALP00010015337.1"/>
    <property type="gene ID" value="ENSGALG00010011285.1"/>
</dbReference>
<reference evidence="7" key="3">
    <citation type="submission" date="2025-09" db="UniProtKB">
        <authorList>
            <consortium name="Ensembl"/>
        </authorList>
    </citation>
    <scope>IDENTIFICATION</scope>
    <source>
        <strain evidence="7">broiler</strain>
    </source>
</reference>
<dbReference type="SUPFAM" id="SSF57850">
    <property type="entry name" value="RING/U-box"/>
    <property type="match status" value="1"/>
</dbReference>
<keyword evidence="1" id="KW-0479">Metal-binding</keyword>
<sequence length="223" mass="23688">LEGLPAGSGAPQPRDWDGCRCRKCQGFLFEPVSLPCGHTFCKKCLERDRAAATRCVLCREEGGGRLPRVNVILSNLLGKWFPRQVRASQLRHEGNLLYQEKKLHAALQKYNEALSLGNARVPAAAGARSRGGRRGELRPEAELGQESGGCVRRQPAARPPPAPPAPLCNRGAGAGPPPPGLPGTAPRSFEGPGRGLPAEWGRGTGRDGEEETGGDGSRRVAPP</sequence>
<dbReference type="InterPro" id="IPR017907">
    <property type="entry name" value="Znf_RING_CS"/>
</dbReference>
<dbReference type="Pfam" id="PF13445">
    <property type="entry name" value="zf-RING_UBOX"/>
    <property type="match status" value="1"/>
</dbReference>
<accession>A0A8V0YH45</accession>
<dbReference type="AlphaFoldDB" id="A0A8V0YH45"/>